<evidence type="ECO:0000313" key="4">
    <source>
        <dbReference type="Proteomes" id="UP001204953"/>
    </source>
</evidence>
<evidence type="ECO:0000256" key="1">
    <source>
        <dbReference type="ARBA" id="ARBA00022614"/>
    </source>
</evidence>
<dbReference type="EMBL" id="JAMZMM010000029">
    <property type="protein sequence ID" value="MCP2727843.1"/>
    <property type="molecule type" value="Genomic_DNA"/>
</dbReference>
<comment type="caution">
    <text evidence="3">The sequence shown here is derived from an EMBL/GenBank/DDBJ whole genome shotgun (WGS) entry which is preliminary data.</text>
</comment>
<sequence>MRLHPRILKFAILLLGSFLLVVTSPLLPPIFHFSPTRVQAQTVEHLVVKPNQSDNFSNFADWCSHKDALSQQQRHTVEVLLAEAKTSDCNRANEILSNLTELVLENNQIRDITPLSNLTNLTGLWLDNNQI</sequence>
<dbReference type="InterPro" id="IPR032675">
    <property type="entry name" value="LRR_dom_sf"/>
</dbReference>
<feature type="non-terminal residue" evidence="3">
    <location>
        <position position="131"/>
    </location>
</feature>
<keyword evidence="1" id="KW-0433">Leucine-rich repeat</keyword>
<organism evidence="3 4">
    <name type="scientific">Limnofasciculus baicalensis BBK-W-15</name>
    <dbReference type="NCBI Taxonomy" id="2699891"/>
    <lineage>
        <taxon>Bacteria</taxon>
        <taxon>Bacillati</taxon>
        <taxon>Cyanobacteriota</taxon>
        <taxon>Cyanophyceae</taxon>
        <taxon>Coleofasciculales</taxon>
        <taxon>Coleofasciculaceae</taxon>
        <taxon>Limnofasciculus</taxon>
        <taxon>Limnofasciculus baicalensis</taxon>
    </lineage>
</organism>
<dbReference type="SUPFAM" id="SSF52058">
    <property type="entry name" value="L domain-like"/>
    <property type="match status" value="1"/>
</dbReference>
<dbReference type="AlphaFoldDB" id="A0AAE3KMP3"/>
<keyword evidence="2" id="KW-0677">Repeat</keyword>
<evidence type="ECO:0000313" key="3">
    <source>
        <dbReference type="EMBL" id="MCP2727843.1"/>
    </source>
</evidence>
<gene>
    <name evidence="3" type="ORF">NJ959_05045</name>
</gene>
<dbReference type="RefSeq" id="WP_254010649.1">
    <property type="nucleotide sequence ID" value="NZ_JAMZMM010000029.1"/>
</dbReference>
<dbReference type="PROSITE" id="PS51450">
    <property type="entry name" value="LRR"/>
    <property type="match status" value="1"/>
</dbReference>
<evidence type="ECO:0000256" key="2">
    <source>
        <dbReference type="ARBA" id="ARBA00022737"/>
    </source>
</evidence>
<protein>
    <submittedName>
        <fullName evidence="3">Leucine-rich repeat domain-containing protein</fullName>
    </submittedName>
</protein>
<dbReference type="InterPro" id="IPR025875">
    <property type="entry name" value="Leu-rich_rpt_4"/>
</dbReference>
<accession>A0AAE3KMP3</accession>
<dbReference type="Gene3D" id="3.80.10.10">
    <property type="entry name" value="Ribonuclease Inhibitor"/>
    <property type="match status" value="1"/>
</dbReference>
<dbReference type="Pfam" id="PF12799">
    <property type="entry name" value="LRR_4"/>
    <property type="match status" value="1"/>
</dbReference>
<proteinExistence type="predicted"/>
<dbReference type="Proteomes" id="UP001204953">
    <property type="component" value="Unassembled WGS sequence"/>
</dbReference>
<dbReference type="InterPro" id="IPR001611">
    <property type="entry name" value="Leu-rich_rpt"/>
</dbReference>
<name>A0AAE3KMP3_9CYAN</name>
<reference evidence="3" key="1">
    <citation type="submission" date="2022-06" db="EMBL/GenBank/DDBJ databases">
        <title>New cyanobacteria of genus Symplocastrum in benthos of Lake Baikal.</title>
        <authorList>
            <person name="Sorokovikova E."/>
            <person name="Tikhonova I."/>
            <person name="Krasnopeev A."/>
            <person name="Evseev P."/>
            <person name="Gladkikh A."/>
            <person name="Belykh O."/>
        </authorList>
    </citation>
    <scope>NUCLEOTIDE SEQUENCE</scope>
    <source>
        <strain evidence="3">BBK-W-15</strain>
    </source>
</reference>
<keyword evidence="4" id="KW-1185">Reference proteome</keyword>